<sequence>MLAGTAASLCAVALAFEWYERGRMQRSDWSTLLLAMCGLPCLVWIFAGHSTLAWIAIGAVAIRNAVMIWKARSLNTLVALVASALVGYWAFLLTYVDGYKTPWIHEGVLSGTAHVDMMFHAAIVNMLTGFASASLGIDGVAPFPYHFASHHLVGLLSQFLGVGALDFYAVIFPLLFVPLFLLAMFVFAMAFRNYLARIGVMDTRDDADQEGFGPFWIALLVAFIGLISAGYRRELGVWDNVFHSESFGVAVLVAYLAGVWLLDQLGRNRPLRLKWYAFPAIAIYLIVLCSLKISVGAVVGCLLAYAVLRLPMTWMQRVLAWLAMSCALVYGYVATQVATQSAEAGPGLLHMLKPFAFIRDVLPEDRWVASFFAFFGPALLFVAVRICLSFCGKHRPALRDAFRALGDLEMIAVLIVISVTPGLMLSIPQGATNFFAEVSYWWVQPMLAVVLSSTIFTAVRPRKS</sequence>
<accession>A0A5P2H2G9</accession>
<keyword evidence="1" id="KW-1133">Transmembrane helix</keyword>
<feature type="transmembrane region" description="Helical" evidence="1">
    <location>
        <begin position="408"/>
        <end position="427"/>
    </location>
</feature>
<feature type="transmembrane region" description="Helical" evidence="1">
    <location>
        <begin position="74"/>
        <end position="97"/>
    </location>
</feature>
<evidence type="ECO:0000313" key="3">
    <source>
        <dbReference type="Proteomes" id="UP000322822"/>
    </source>
</evidence>
<dbReference type="Proteomes" id="UP000322822">
    <property type="component" value="Chromosome 1"/>
</dbReference>
<keyword evidence="1" id="KW-0812">Transmembrane</keyword>
<dbReference type="AlphaFoldDB" id="A0A5P2H2G9"/>
<protein>
    <submittedName>
        <fullName evidence="2">Uncharacterized protein</fullName>
    </submittedName>
</protein>
<dbReference type="RefSeq" id="WP_150372090.1">
    <property type="nucleotide sequence ID" value="NZ_CP044065.1"/>
</dbReference>
<dbReference type="OrthoDB" id="8973627at2"/>
<organism evidence="2 3">
    <name type="scientific">Cupriavidus pauculus</name>
    <dbReference type="NCBI Taxonomy" id="82633"/>
    <lineage>
        <taxon>Bacteria</taxon>
        <taxon>Pseudomonadati</taxon>
        <taxon>Pseudomonadota</taxon>
        <taxon>Betaproteobacteria</taxon>
        <taxon>Burkholderiales</taxon>
        <taxon>Burkholderiaceae</taxon>
        <taxon>Cupriavidus</taxon>
    </lineage>
</organism>
<evidence type="ECO:0000313" key="2">
    <source>
        <dbReference type="EMBL" id="QET02046.1"/>
    </source>
</evidence>
<feature type="transmembrane region" description="Helical" evidence="1">
    <location>
        <begin position="31"/>
        <end position="62"/>
    </location>
</feature>
<gene>
    <name evidence="2" type="ORF">FOB72_08305</name>
</gene>
<proteinExistence type="predicted"/>
<reference evidence="2 3" key="1">
    <citation type="submission" date="2019-09" db="EMBL/GenBank/DDBJ databases">
        <title>FDA dAtabase for Regulatory Grade micrObial Sequences (FDA-ARGOS): Supporting development and validation of Infectious Disease Dx tests.</title>
        <authorList>
            <person name="Sciortino C."/>
            <person name="Tallon L."/>
            <person name="Sadzewicz L."/>
            <person name="Vavikolanu K."/>
            <person name="Mehta A."/>
            <person name="Aluvathingal J."/>
            <person name="Nadendla S."/>
            <person name="Nandy P."/>
            <person name="Geyer C."/>
            <person name="Yan Y."/>
            <person name="Sichtig H."/>
        </authorList>
    </citation>
    <scope>NUCLEOTIDE SEQUENCE [LARGE SCALE GENOMIC DNA]</scope>
    <source>
        <strain evidence="2 3">FDAARGOS_664</strain>
    </source>
</reference>
<feature type="transmembrane region" description="Helical" evidence="1">
    <location>
        <begin position="367"/>
        <end position="388"/>
    </location>
</feature>
<keyword evidence="1" id="KW-0472">Membrane</keyword>
<feature type="transmembrane region" description="Helical" evidence="1">
    <location>
        <begin position="439"/>
        <end position="459"/>
    </location>
</feature>
<feature type="transmembrane region" description="Helical" evidence="1">
    <location>
        <begin position="318"/>
        <end position="338"/>
    </location>
</feature>
<evidence type="ECO:0000256" key="1">
    <source>
        <dbReference type="SAM" id="Phobius"/>
    </source>
</evidence>
<name>A0A5P2H2G9_9BURK</name>
<feature type="transmembrane region" description="Helical" evidence="1">
    <location>
        <begin position="211"/>
        <end position="229"/>
    </location>
</feature>
<feature type="transmembrane region" description="Helical" evidence="1">
    <location>
        <begin position="281"/>
        <end position="306"/>
    </location>
</feature>
<feature type="transmembrane region" description="Helical" evidence="1">
    <location>
        <begin position="167"/>
        <end position="191"/>
    </location>
</feature>
<dbReference type="EMBL" id="CP044065">
    <property type="protein sequence ID" value="QET02046.1"/>
    <property type="molecule type" value="Genomic_DNA"/>
</dbReference>